<accession>Q4RDH8</accession>
<dbReference type="KEGG" id="tng:GSTEN00037388G001"/>
<dbReference type="OrthoDB" id="8889733at2759"/>
<dbReference type="AlphaFoldDB" id="Q4RDH8"/>
<dbReference type="InterPro" id="IPR056483">
    <property type="entry name" value="Hisat_C"/>
</dbReference>
<dbReference type="PANTHER" id="PTHR47403:SF3">
    <property type="entry name" value="N-ACETYLTRANSFERASE 16-RELATED"/>
    <property type="match status" value="1"/>
</dbReference>
<name>Q4RDH8_TETNG</name>
<protein>
    <submittedName>
        <fullName evidence="2">(spotted green pufferfish) hypothetical protein</fullName>
    </submittedName>
</protein>
<dbReference type="Pfam" id="PF24066">
    <property type="entry name" value="Hisat_C"/>
    <property type="match status" value="1"/>
</dbReference>
<dbReference type="EMBL" id="CAAE01016453">
    <property type="protein sequence ID" value="CAG13554.1"/>
    <property type="molecule type" value="Genomic_DNA"/>
</dbReference>
<evidence type="ECO:0000259" key="1">
    <source>
        <dbReference type="Pfam" id="PF24066"/>
    </source>
</evidence>
<sequence length="69" mass="7939">MFGKDLALVRQQFLAHLQCHTASLKGHVMCQMFLDPPLWKPMAEFCRNTLGVELVKEYTEQCVVESEVI</sequence>
<gene>
    <name evidence="2" type="ORF">GSTENG00037388001</name>
</gene>
<comment type="caution">
    <text evidence="2">The sequence shown here is derived from an EMBL/GenBank/DDBJ whole genome shotgun (WGS) entry which is preliminary data.</text>
</comment>
<reference evidence="2" key="2">
    <citation type="submission" date="2004-02" db="EMBL/GenBank/DDBJ databases">
        <authorList>
            <consortium name="Genoscope"/>
            <consortium name="Whitehead Institute Centre for Genome Research"/>
        </authorList>
    </citation>
    <scope>NUCLEOTIDE SEQUENCE</scope>
</reference>
<evidence type="ECO:0000313" key="2">
    <source>
        <dbReference type="EMBL" id="CAG13554.1"/>
    </source>
</evidence>
<dbReference type="PANTHER" id="PTHR47403">
    <property type="entry name" value="LOC100145250 PROTEIN"/>
    <property type="match status" value="1"/>
</dbReference>
<reference evidence="2" key="1">
    <citation type="journal article" date="2004" name="Nature">
        <title>Genome duplication in the teleost fish Tetraodon nigroviridis reveals the early vertebrate proto-karyotype.</title>
        <authorList>
            <person name="Jaillon O."/>
            <person name="Aury J.-M."/>
            <person name="Brunet F."/>
            <person name="Petit J.-L."/>
            <person name="Stange-Thomann N."/>
            <person name="Mauceli E."/>
            <person name="Bouneau L."/>
            <person name="Fischer C."/>
            <person name="Ozouf-Costaz C."/>
            <person name="Bernot A."/>
            <person name="Nicaud S."/>
            <person name="Jaffe D."/>
            <person name="Fisher S."/>
            <person name="Lutfalla G."/>
            <person name="Dossat C."/>
            <person name="Segurens B."/>
            <person name="Dasilva C."/>
            <person name="Salanoubat M."/>
            <person name="Levy M."/>
            <person name="Boudet N."/>
            <person name="Castellano S."/>
            <person name="Anthouard V."/>
            <person name="Jubin C."/>
            <person name="Castelli V."/>
            <person name="Katinka M."/>
            <person name="Vacherie B."/>
            <person name="Biemont C."/>
            <person name="Skalli Z."/>
            <person name="Cattolico L."/>
            <person name="Poulain J."/>
            <person name="De Berardinis V."/>
            <person name="Cruaud C."/>
            <person name="Duprat S."/>
            <person name="Brottier P."/>
            <person name="Coutanceau J.-P."/>
            <person name="Gouzy J."/>
            <person name="Parra G."/>
            <person name="Lardier G."/>
            <person name="Chapple C."/>
            <person name="McKernan K.J."/>
            <person name="McEwan P."/>
            <person name="Bosak S."/>
            <person name="Kellis M."/>
            <person name="Volff J.-N."/>
            <person name="Guigo R."/>
            <person name="Zody M.C."/>
            <person name="Mesirov J."/>
            <person name="Lindblad-Toh K."/>
            <person name="Birren B."/>
            <person name="Nusbaum C."/>
            <person name="Kahn D."/>
            <person name="Robinson-Rechavi M."/>
            <person name="Laudet V."/>
            <person name="Schachter V."/>
            <person name="Quetier F."/>
            <person name="Saurin W."/>
            <person name="Scarpelli C."/>
            <person name="Wincker P."/>
            <person name="Lander E.S."/>
            <person name="Weissenbach J."/>
            <person name="Roest Crollius H."/>
        </authorList>
    </citation>
    <scope>NUCLEOTIDE SEQUENCE [LARGE SCALE GENOMIC DNA]</scope>
</reference>
<proteinExistence type="predicted"/>
<feature type="domain" description="Histidine N-acetyltransferase C-terminal" evidence="1">
    <location>
        <begin position="1"/>
        <end position="35"/>
    </location>
</feature>
<organism evidence="2">
    <name type="scientific">Tetraodon nigroviridis</name>
    <name type="common">Spotted green pufferfish</name>
    <name type="synonym">Chelonodon nigroviridis</name>
    <dbReference type="NCBI Taxonomy" id="99883"/>
    <lineage>
        <taxon>Eukaryota</taxon>
        <taxon>Metazoa</taxon>
        <taxon>Chordata</taxon>
        <taxon>Craniata</taxon>
        <taxon>Vertebrata</taxon>
        <taxon>Euteleostomi</taxon>
        <taxon>Actinopterygii</taxon>
        <taxon>Neopterygii</taxon>
        <taxon>Teleostei</taxon>
        <taxon>Neoteleostei</taxon>
        <taxon>Acanthomorphata</taxon>
        <taxon>Eupercaria</taxon>
        <taxon>Tetraodontiformes</taxon>
        <taxon>Tetradontoidea</taxon>
        <taxon>Tetraodontidae</taxon>
        <taxon>Tetraodon</taxon>
    </lineage>
</organism>